<reference evidence="1" key="1">
    <citation type="submission" date="2022-07" db="EMBL/GenBank/DDBJ databases">
        <title>Phylogenomic reconstructions and comparative analyses of Kickxellomycotina fungi.</title>
        <authorList>
            <person name="Reynolds N.K."/>
            <person name="Stajich J.E."/>
            <person name="Barry K."/>
            <person name="Grigoriev I.V."/>
            <person name="Crous P."/>
            <person name="Smith M.E."/>
        </authorList>
    </citation>
    <scope>NUCLEOTIDE SEQUENCE</scope>
    <source>
        <strain evidence="1">CBS 102833</strain>
    </source>
</reference>
<name>A0ACC1LF75_9FUNG</name>
<organism evidence="1 2">
    <name type="scientific">Coemansia furcata</name>
    <dbReference type="NCBI Taxonomy" id="417177"/>
    <lineage>
        <taxon>Eukaryota</taxon>
        <taxon>Fungi</taxon>
        <taxon>Fungi incertae sedis</taxon>
        <taxon>Zoopagomycota</taxon>
        <taxon>Kickxellomycotina</taxon>
        <taxon>Kickxellomycetes</taxon>
        <taxon>Kickxellales</taxon>
        <taxon>Kickxellaceae</taxon>
        <taxon>Coemansia</taxon>
    </lineage>
</organism>
<dbReference type="Proteomes" id="UP001140096">
    <property type="component" value="Unassembled WGS sequence"/>
</dbReference>
<gene>
    <name evidence="1" type="ORF">H4S07_003674</name>
</gene>
<sequence>MLSEYLNDVTKSAVNAKKFILPQASQFNSSSGKWEKAKDVDIRDTSYVHHKGIAYMVLYFRFKNGLKPEWGFGRGFPAGFKTWFRLKSENGVVCEMQGGAEIEGLDEIVEGLRGAAMKDVVVGPNAGKRTGVSKAALGQMDNCD</sequence>
<evidence type="ECO:0000313" key="1">
    <source>
        <dbReference type="EMBL" id="KAJ2807018.1"/>
    </source>
</evidence>
<keyword evidence="2" id="KW-1185">Reference proteome</keyword>
<protein>
    <submittedName>
        <fullName evidence="1">Uncharacterized protein</fullName>
    </submittedName>
</protein>
<accession>A0ACC1LF75</accession>
<dbReference type="EMBL" id="JANBUP010001259">
    <property type="protein sequence ID" value="KAJ2807018.1"/>
    <property type="molecule type" value="Genomic_DNA"/>
</dbReference>
<proteinExistence type="predicted"/>
<comment type="caution">
    <text evidence="1">The sequence shown here is derived from an EMBL/GenBank/DDBJ whole genome shotgun (WGS) entry which is preliminary data.</text>
</comment>
<evidence type="ECO:0000313" key="2">
    <source>
        <dbReference type="Proteomes" id="UP001140096"/>
    </source>
</evidence>